<evidence type="ECO:0000256" key="1">
    <source>
        <dbReference type="ARBA" id="ARBA00038211"/>
    </source>
</evidence>
<dbReference type="PANTHER" id="PTHR22603">
    <property type="entry name" value="CHOLINE/ETHANOALAMINE KINASE"/>
    <property type="match status" value="1"/>
</dbReference>
<dbReference type="CDD" id="cd05157">
    <property type="entry name" value="ETNK_euk"/>
    <property type="match status" value="1"/>
</dbReference>
<sequence length="519" mass="58957">MSTVKTDISTATNTPARPAFSNLLKHKIGKFHNARKRLSSRSKSSPALMDSKIHPSKSNKPELKRQKSIIDEIPNCQTILDLTILKGDDLIYATRSLISTLFTPIKEDEDIKLDRVSGAMTNAVFFVTIGATKRMLLRVYGVGCDQILDRNKELDWLSRLSQLGIGPKLLGIFGNGRFEEYLPSTTLTRQDIREPQISTQIASRLHQLHSIVETFPPAHNETLEVWANIDKWYTTITTELIPALSKNETWKSQLEALDLAQLGHDIQQCKRVCHDSPIVFAHNDLQYGNILKINGTDELVVIDFEYAGYNPRAVDIANHFCEWMYDYHASDSATMHLNQYPSLQEQNMFLASYLHTQDQSLVMELQKEVDQWKMSCHLFWGLWGLVQASQSEIDFDYFYYSVQRITEFRANLVQYYYLWLEKVAQEVLPGSPNWEPKASTIQSTSAIETTIKVLGHANILLDIATNDSFEDENEGDAVDIKVNNNGTANAVEAKVINGHAEQEAIIDQMMLPCLQLQIQ</sequence>
<dbReference type="SUPFAM" id="SSF56112">
    <property type="entry name" value="Protein kinase-like (PK-like)"/>
    <property type="match status" value="1"/>
</dbReference>
<dbReference type="EMBL" id="DF836691">
    <property type="protein sequence ID" value="GAN10797.1"/>
    <property type="molecule type" value="Genomic_DNA"/>
</dbReference>
<evidence type="ECO:0000256" key="2">
    <source>
        <dbReference type="SAM" id="MobiDB-lite"/>
    </source>
</evidence>
<comment type="similarity">
    <text evidence="1">Belongs to the choline/ethanolamine kinase family.</text>
</comment>
<dbReference type="PANTHER" id="PTHR22603:SF93">
    <property type="entry name" value="RE24176P"/>
    <property type="match status" value="1"/>
</dbReference>
<name>A0A0C9N415_9FUNG</name>
<protein>
    <submittedName>
        <fullName evidence="3">Choline kinase</fullName>
    </submittedName>
</protein>
<dbReference type="AlphaFoldDB" id="A0A0C9N415"/>
<organism evidence="3">
    <name type="scientific">Mucor ambiguus</name>
    <dbReference type="NCBI Taxonomy" id="91626"/>
    <lineage>
        <taxon>Eukaryota</taxon>
        <taxon>Fungi</taxon>
        <taxon>Fungi incertae sedis</taxon>
        <taxon>Mucoromycota</taxon>
        <taxon>Mucoromycotina</taxon>
        <taxon>Mucoromycetes</taxon>
        <taxon>Mucorales</taxon>
        <taxon>Mucorineae</taxon>
        <taxon>Mucoraceae</taxon>
        <taxon>Mucor</taxon>
    </lineage>
</organism>
<dbReference type="OrthoDB" id="10267235at2759"/>
<keyword evidence="3" id="KW-0808">Transferase</keyword>
<proteinExistence type="inferred from homology"/>
<evidence type="ECO:0000313" key="4">
    <source>
        <dbReference type="Proteomes" id="UP000053815"/>
    </source>
</evidence>
<reference evidence="3" key="1">
    <citation type="submission" date="2014-09" db="EMBL/GenBank/DDBJ databases">
        <title>Draft genome sequence of an oleaginous Mucoromycotina fungus Mucor ambiguus NBRC6742.</title>
        <authorList>
            <person name="Takeda I."/>
            <person name="Yamane N."/>
            <person name="Morita T."/>
            <person name="Tamano K."/>
            <person name="Machida M."/>
            <person name="Baker S."/>
            <person name="Koike H."/>
        </authorList>
    </citation>
    <scope>NUCLEOTIDE SEQUENCE</scope>
    <source>
        <strain evidence="3">NBRC 6742</strain>
    </source>
</reference>
<dbReference type="GO" id="GO:0006646">
    <property type="term" value="P:phosphatidylethanolamine biosynthetic process"/>
    <property type="evidence" value="ECO:0007669"/>
    <property type="project" value="TreeGrafter"/>
</dbReference>
<keyword evidence="4" id="KW-1185">Reference proteome</keyword>
<dbReference type="Pfam" id="PF01633">
    <property type="entry name" value="Choline_kinase"/>
    <property type="match status" value="1"/>
</dbReference>
<dbReference type="GO" id="GO:0004305">
    <property type="term" value="F:ethanolamine kinase activity"/>
    <property type="evidence" value="ECO:0007669"/>
    <property type="project" value="TreeGrafter"/>
</dbReference>
<feature type="region of interest" description="Disordered" evidence="2">
    <location>
        <begin position="35"/>
        <end position="64"/>
    </location>
</feature>
<dbReference type="STRING" id="91626.A0A0C9N415"/>
<evidence type="ECO:0000313" key="3">
    <source>
        <dbReference type="EMBL" id="GAN10797.1"/>
    </source>
</evidence>
<dbReference type="GO" id="GO:0004103">
    <property type="term" value="F:choline kinase activity"/>
    <property type="evidence" value="ECO:0007669"/>
    <property type="project" value="TreeGrafter"/>
</dbReference>
<keyword evidence="3" id="KW-0418">Kinase</keyword>
<dbReference type="Proteomes" id="UP000053815">
    <property type="component" value="Unassembled WGS sequence"/>
</dbReference>
<accession>A0A0C9N415</accession>
<dbReference type="Gene3D" id="3.90.1200.10">
    <property type="match status" value="1"/>
</dbReference>
<dbReference type="InterPro" id="IPR011009">
    <property type="entry name" value="Kinase-like_dom_sf"/>
</dbReference>
<dbReference type="Gene3D" id="3.30.200.20">
    <property type="entry name" value="Phosphorylase Kinase, domain 1"/>
    <property type="match status" value="1"/>
</dbReference>
<gene>
    <name evidence="3" type="ORF">MAM1_0402c10346</name>
</gene>
<dbReference type="GO" id="GO:0005737">
    <property type="term" value="C:cytoplasm"/>
    <property type="evidence" value="ECO:0007669"/>
    <property type="project" value="TreeGrafter"/>
</dbReference>